<evidence type="ECO:0000256" key="2">
    <source>
        <dbReference type="SAM" id="Phobius"/>
    </source>
</evidence>
<keyword evidence="2" id="KW-0472">Membrane</keyword>
<keyword evidence="4" id="KW-1185">Reference proteome</keyword>
<evidence type="ECO:0000256" key="1">
    <source>
        <dbReference type="SAM" id="MobiDB-lite"/>
    </source>
</evidence>
<protein>
    <submittedName>
        <fullName evidence="3">Uncharacterized protein</fullName>
    </submittedName>
</protein>
<name>A0AAV1NZ21_SCOSC</name>
<dbReference type="Proteomes" id="UP001314229">
    <property type="component" value="Unassembled WGS sequence"/>
</dbReference>
<keyword evidence="2" id="KW-0812">Transmembrane</keyword>
<gene>
    <name evidence="3" type="ORF">FSCOSCO3_A008668</name>
</gene>
<feature type="transmembrane region" description="Helical" evidence="2">
    <location>
        <begin position="60"/>
        <end position="78"/>
    </location>
</feature>
<organism evidence="3 4">
    <name type="scientific">Scomber scombrus</name>
    <name type="common">Atlantic mackerel</name>
    <name type="synonym">Scomber vernalis</name>
    <dbReference type="NCBI Taxonomy" id="13677"/>
    <lineage>
        <taxon>Eukaryota</taxon>
        <taxon>Metazoa</taxon>
        <taxon>Chordata</taxon>
        <taxon>Craniata</taxon>
        <taxon>Vertebrata</taxon>
        <taxon>Euteleostomi</taxon>
        <taxon>Actinopterygii</taxon>
        <taxon>Neopterygii</taxon>
        <taxon>Teleostei</taxon>
        <taxon>Neoteleostei</taxon>
        <taxon>Acanthomorphata</taxon>
        <taxon>Pelagiaria</taxon>
        <taxon>Scombriformes</taxon>
        <taxon>Scombridae</taxon>
        <taxon>Scomber</taxon>
    </lineage>
</organism>
<feature type="region of interest" description="Disordered" evidence="1">
    <location>
        <begin position="1"/>
        <end position="21"/>
    </location>
</feature>
<comment type="caution">
    <text evidence="3">The sequence shown here is derived from an EMBL/GenBank/DDBJ whole genome shotgun (WGS) entry which is preliminary data.</text>
</comment>
<dbReference type="AlphaFoldDB" id="A0AAV1NZ21"/>
<evidence type="ECO:0000313" key="4">
    <source>
        <dbReference type="Proteomes" id="UP001314229"/>
    </source>
</evidence>
<sequence length="137" mass="14935">MVTCSKDLRETGPPGDTLRSDIRRTQGELSSTKCSIIYDSASLITWRPPSLLHHPGAADAAVGVFFTALPLIVSTGALKTGQQKSMVHAVSRPSEQLQEQGLQCWAVNNQHKRVVGDNLQTPTHLMLIGKHRLPDSK</sequence>
<accession>A0AAV1NZ21</accession>
<dbReference type="EMBL" id="CAWUFR010000075">
    <property type="protein sequence ID" value="CAK6964680.1"/>
    <property type="molecule type" value="Genomic_DNA"/>
</dbReference>
<evidence type="ECO:0000313" key="3">
    <source>
        <dbReference type="EMBL" id="CAK6964680.1"/>
    </source>
</evidence>
<feature type="compositionally biased region" description="Basic and acidic residues" evidence="1">
    <location>
        <begin position="1"/>
        <end position="10"/>
    </location>
</feature>
<reference evidence="3 4" key="1">
    <citation type="submission" date="2024-01" db="EMBL/GenBank/DDBJ databases">
        <authorList>
            <person name="Alioto T."/>
            <person name="Alioto T."/>
            <person name="Gomez Garrido J."/>
        </authorList>
    </citation>
    <scope>NUCLEOTIDE SEQUENCE [LARGE SCALE GENOMIC DNA]</scope>
</reference>
<proteinExistence type="predicted"/>
<keyword evidence="2" id="KW-1133">Transmembrane helix</keyword>